<proteinExistence type="inferred from homology"/>
<dbReference type="SUPFAM" id="SSF51735">
    <property type="entry name" value="NAD(P)-binding Rossmann-fold domains"/>
    <property type="match status" value="1"/>
</dbReference>
<accession>A0A1W0WUE7</accession>
<dbReference type="PRINTS" id="PR00081">
    <property type="entry name" value="GDHRDH"/>
</dbReference>
<evidence type="ECO:0000256" key="1">
    <source>
        <dbReference type="ARBA" id="ARBA00006484"/>
    </source>
</evidence>
<name>A0A1W0WUE7_HYPEX</name>
<evidence type="ECO:0000256" key="2">
    <source>
        <dbReference type="ARBA" id="ARBA00023002"/>
    </source>
</evidence>
<dbReference type="FunFam" id="3.40.50.720:FF:000047">
    <property type="entry name" value="NADP-dependent L-serine/L-allo-threonine dehydrogenase"/>
    <property type="match status" value="1"/>
</dbReference>
<keyword evidence="5" id="KW-1185">Reference proteome</keyword>
<evidence type="ECO:0000313" key="5">
    <source>
        <dbReference type="Proteomes" id="UP000192578"/>
    </source>
</evidence>
<organism evidence="4 5">
    <name type="scientific">Hypsibius exemplaris</name>
    <name type="common">Freshwater tardigrade</name>
    <dbReference type="NCBI Taxonomy" id="2072580"/>
    <lineage>
        <taxon>Eukaryota</taxon>
        <taxon>Metazoa</taxon>
        <taxon>Ecdysozoa</taxon>
        <taxon>Tardigrada</taxon>
        <taxon>Eutardigrada</taxon>
        <taxon>Parachela</taxon>
        <taxon>Hypsibioidea</taxon>
        <taxon>Hypsibiidae</taxon>
        <taxon>Hypsibius</taxon>
    </lineage>
</organism>
<dbReference type="PANTHER" id="PTHR43115:SF4">
    <property type="entry name" value="DEHYDROGENASE_REDUCTASE SDR FAMILY MEMBER 11"/>
    <property type="match status" value="1"/>
</dbReference>
<comment type="similarity">
    <text evidence="1 3">Belongs to the short-chain dehydrogenases/reductases (SDR) family.</text>
</comment>
<protein>
    <submittedName>
        <fullName evidence="4">Dehydrogenase/reductase SDR family member 11</fullName>
    </submittedName>
</protein>
<keyword evidence="2" id="KW-0560">Oxidoreductase</keyword>
<reference evidence="5" key="1">
    <citation type="submission" date="2017-01" db="EMBL/GenBank/DDBJ databases">
        <title>Comparative genomics of anhydrobiosis in the tardigrade Hypsibius dujardini.</title>
        <authorList>
            <person name="Yoshida Y."/>
            <person name="Koutsovoulos G."/>
            <person name="Laetsch D."/>
            <person name="Stevens L."/>
            <person name="Kumar S."/>
            <person name="Horikawa D."/>
            <person name="Ishino K."/>
            <person name="Komine S."/>
            <person name="Tomita M."/>
            <person name="Blaxter M."/>
            <person name="Arakawa K."/>
        </authorList>
    </citation>
    <scope>NUCLEOTIDE SEQUENCE [LARGE SCALE GENOMIC DNA]</scope>
    <source>
        <strain evidence="5">Z151</strain>
    </source>
</reference>
<dbReference type="EMBL" id="MTYJ01000045">
    <property type="protein sequence ID" value="OQV18800.1"/>
    <property type="molecule type" value="Genomic_DNA"/>
</dbReference>
<gene>
    <name evidence="4" type="ORF">BV898_07057</name>
</gene>
<dbReference type="PRINTS" id="PR00080">
    <property type="entry name" value="SDRFAMILY"/>
</dbReference>
<dbReference type="InterPro" id="IPR036291">
    <property type="entry name" value="NAD(P)-bd_dom_sf"/>
</dbReference>
<dbReference type="AlphaFoldDB" id="A0A1W0WUE7"/>
<dbReference type="PANTHER" id="PTHR43115">
    <property type="entry name" value="DEHYDROGENASE/REDUCTASE SDR FAMILY MEMBER 11"/>
    <property type="match status" value="1"/>
</dbReference>
<dbReference type="GO" id="GO:0016616">
    <property type="term" value="F:oxidoreductase activity, acting on the CH-OH group of donors, NAD or NADP as acceptor"/>
    <property type="evidence" value="ECO:0007669"/>
    <property type="project" value="UniProtKB-ARBA"/>
</dbReference>
<dbReference type="Gene3D" id="3.40.50.720">
    <property type="entry name" value="NAD(P)-binding Rossmann-like Domain"/>
    <property type="match status" value="1"/>
</dbReference>
<dbReference type="InterPro" id="IPR002347">
    <property type="entry name" value="SDR_fam"/>
</dbReference>
<comment type="caution">
    <text evidence="4">The sequence shown here is derived from an EMBL/GenBank/DDBJ whole genome shotgun (WGS) entry which is preliminary data.</text>
</comment>
<evidence type="ECO:0000313" key="4">
    <source>
        <dbReference type="EMBL" id="OQV18800.1"/>
    </source>
</evidence>
<dbReference type="Proteomes" id="UP000192578">
    <property type="component" value="Unassembled WGS sequence"/>
</dbReference>
<dbReference type="OrthoDB" id="1933717at2759"/>
<dbReference type="Pfam" id="PF00106">
    <property type="entry name" value="adh_short"/>
    <property type="match status" value="1"/>
</dbReference>
<evidence type="ECO:0000256" key="3">
    <source>
        <dbReference type="RuleBase" id="RU000363"/>
    </source>
</evidence>
<sequence length="240" mass="25799">MERWRGKHALVTGASAGIGFAIAEGLARAGVNVFACARNVSTLEGLAGSLPPNSGKVFPLKADLSKENEIVDLFKTIQTQCGHVDILVNNVGLSLFGGLDSQSTTEWRLMLDVNIMTAAICTKETLKLLDEDKVPSGHIININSAEWDPTYEGLNFCRGTKEMMAALTKALHTELTKKKRKIRVTSICPGLVASSVIDNLTNCFPDITALSCQDVANGVLYVLSVPEHVVITELTMLAQG</sequence>